<feature type="chain" id="PRO_5045258859" description="Lipoprotein" evidence="2">
    <location>
        <begin position="20"/>
        <end position="154"/>
    </location>
</feature>
<dbReference type="EMBL" id="JBHRXX010000005">
    <property type="protein sequence ID" value="MFC3684571.1"/>
    <property type="molecule type" value="Genomic_DNA"/>
</dbReference>
<feature type="compositionally biased region" description="Polar residues" evidence="1">
    <location>
        <begin position="145"/>
        <end position="154"/>
    </location>
</feature>
<dbReference type="RefSeq" id="WP_382174531.1">
    <property type="nucleotide sequence ID" value="NZ_JBHRXX010000005.1"/>
</dbReference>
<evidence type="ECO:0000256" key="1">
    <source>
        <dbReference type="SAM" id="MobiDB-lite"/>
    </source>
</evidence>
<keyword evidence="4" id="KW-1185">Reference proteome</keyword>
<organism evidence="3 4">
    <name type="scientific">Hydrogenophaga luteola</name>
    <dbReference type="NCBI Taxonomy" id="1591122"/>
    <lineage>
        <taxon>Bacteria</taxon>
        <taxon>Pseudomonadati</taxon>
        <taxon>Pseudomonadota</taxon>
        <taxon>Betaproteobacteria</taxon>
        <taxon>Burkholderiales</taxon>
        <taxon>Comamonadaceae</taxon>
        <taxon>Hydrogenophaga</taxon>
    </lineage>
</organism>
<accession>A0ABV7W7F5</accession>
<protein>
    <recommendedName>
        <fullName evidence="5">Lipoprotein</fullName>
    </recommendedName>
</protein>
<name>A0ABV7W7F5_9BURK</name>
<evidence type="ECO:0008006" key="5">
    <source>
        <dbReference type="Google" id="ProtNLM"/>
    </source>
</evidence>
<sequence length="154" mass="16046">MFTLRAPLTAMSLSILLTACGGGGDDAAPADKYVGTWDIPCEVDGSISVLGEVTLSKASSNSVSGPLTWRIFRNTSCSGAPYSTITLQAAVTIHGTAEIDGKTVDQVTETLGDDASKDVYYVTGNQWFESPEGSPSGPDGFPTSLDMTIASTKR</sequence>
<dbReference type="Proteomes" id="UP001595729">
    <property type="component" value="Unassembled WGS sequence"/>
</dbReference>
<evidence type="ECO:0000313" key="4">
    <source>
        <dbReference type="Proteomes" id="UP001595729"/>
    </source>
</evidence>
<feature type="region of interest" description="Disordered" evidence="1">
    <location>
        <begin position="128"/>
        <end position="154"/>
    </location>
</feature>
<evidence type="ECO:0000313" key="3">
    <source>
        <dbReference type="EMBL" id="MFC3684571.1"/>
    </source>
</evidence>
<comment type="caution">
    <text evidence="3">The sequence shown here is derived from an EMBL/GenBank/DDBJ whole genome shotgun (WGS) entry which is preliminary data.</text>
</comment>
<proteinExistence type="predicted"/>
<keyword evidence="2" id="KW-0732">Signal</keyword>
<reference evidence="4" key="1">
    <citation type="journal article" date="2019" name="Int. J. Syst. Evol. Microbiol.">
        <title>The Global Catalogue of Microorganisms (GCM) 10K type strain sequencing project: providing services to taxonomists for standard genome sequencing and annotation.</title>
        <authorList>
            <consortium name="The Broad Institute Genomics Platform"/>
            <consortium name="The Broad Institute Genome Sequencing Center for Infectious Disease"/>
            <person name="Wu L."/>
            <person name="Ma J."/>
        </authorList>
    </citation>
    <scope>NUCLEOTIDE SEQUENCE [LARGE SCALE GENOMIC DNA]</scope>
    <source>
        <strain evidence="4">KCTC 42501</strain>
    </source>
</reference>
<dbReference type="PROSITE" id="PS51257">
    <property type="entry name" value="PROKAR_LIPOPROTEIN"/>
    <property type="match status" value="1"/>
</dbReference>
<evidence type="ECO:0000256" key="2">
    <source>
        <dbReference type="SAM" id="SignalP"/>
    </source>
</evidence>
<gene>
    <name evidence="3" type="ORF">ACFOPI_13280</name>
</gene>
<feature type="signal peptide" evidence="2">
    <location>
        <begin position="1"/>
        <end position="19"/>
    </location>
</feature>